<dbReference type="HOGENOM" id="CLU_2313945_0_0_2"/>
<gene>
    <name evidence="1" type="ORF">TES1_1102</name>
</gene>
<protein>
    <submittedName>
        <fullName evidence="1">Uncharacterized protein</fullName>
    </submittedName>
</protein>
<sequence>MMKEEIKKFKVVKGNEKIKIAWKVIRNAAKYSNREPFWEFLREQFGIKDREIKEIMLFLEEAGELEIKRSQDGKRLYVSTLKDIKENPIKLDQWLK</sequence>
<accession>W0I360</accession>
<dbReference type="AlphaFoldDB" id="W0I360"/>
<dbReference type="KEGG" id="ths:TES1_1102"/>
<evidence type="ECO:0000313" key="2">
    <source>
        <dbReference type="Proteomes" id="UP000019027"/>
    </source>
</evidence>
<keyword evidence="2" id="KW-1185">Reference proteome</keyword>
<dbReference type="EMBL" id="CP006965">
    <property type="protein sequence ID" value="AHF80486.1"/>
    <property type="molecule type" value="Genomic_DNA"/>
</dbReference>
<evidence type="ECO:0000313" key="1">
    <source>
        <dbReference type="EMBL" id="AHF80486.1"/>
    </source>
</evidence>
<dbReference type="Proteomes" id="UP000019027">
    <property type="component" value="Chromosome"/>
</dbReference>
<name>W0I360_9EURY</name>
<dbReference type="STRING" id="582419.TES1_1102"/>
<proteinExistence type="predicted"/>
<organism evidence="1 2">
    <name type="scientific">Thermococcus paralvinellae</name>
    <dbReference type="NCBI Taxonomy" id="582419"/>
    <lineage>
        <taxon>Archaea</taxon>
        <taxon>Methanobacteriati</taxon>
        <taxon>Methanobacteriota</taxon>
        <taxon>Thermococci</taxon>
        <taxon>Thermococcales</taxon>
        <taxon>Thermococcaceae</taxon>
        <taxon>Thermococcus</taxon>
    </lineage>
</organism>
<reference evidence="1 2" key="1">
    <citation type="journal article" date="2014" name="Int. J. Syst. Evol. Microbiol.">
        <title>Thermococcus paralvinellae sp. nov. and Thermococcus cleftensis sp. nov. of hyperthermophilic heterotrophs from deep-sea hydrothermal vents.</title>
        <authorList>
            <person name="Hensley S.A."/>
            <person name="Jung J.H."/>
            <person name="Park C.S."/>
            <person name="Holden J.F."/>
        </authorList>
    </citation>
    <scope>NUCLEOTIDE SEQUENCE [LARGE SCALE GENOMIC DNA]</scope>
    <source>
        <strain evidence="1 2">ES1</strain>
    </source>
</reference>